<keyword evidence="7 9" id="KW-0472">Membrane</keyword>
<dbReference type="PANTHER" id="PTHR30477">
    <property type="entry name" value="ABC-TRANSPORTER METAL-BINDING PROTEIN"/>
    <property type="match status" value="1"/>
</dbReference>
<keyword evidence="6 9" id="KW-1133">Transmembrane helix</keyword>
<dbReference type="InterPro" id="IPR037294">
    <property type="entry name" value="ABC_BtuC-like"/>
</dbReference>
<comment type="similarity">
    <text evidence="2 8">Belongs to the ABC-3 integral membrane protein family.</text>
</comment>
<organism evidence="10 11">
    <name type="scientific">Symmachiella macrocystis</name>
    <dbReference type="NCBI Taxonomy" id="2527985"/>
    <lineage>
        <taxon>Bacteria</taxon>
        <taxon>Pseudomonadati</taxon>
        <taxon>Planctomycetota</taxon>
        <taxon>Planctomycetia</taxon>
        <taxon>Planctomycetales</taxon>
        <taxon>Planctomycetaceae</taxon>
        <taxon>Symmachiella</taxon>
    </lineage>
</organism>
<dbReference type="GO" id="GO:0010043">
    <property type="term" value="P:response to zinc ion"/>
    <property type="evidence" value="ECO:0007669"/>
    <property type="project" value="TreeGrafter"/>
</dbReference>
<feature type="transmembrane region" description="Helical" evidence="9">
    <location>
        <begin position="115"/>
        <end position="139"/>
    </location>
</feature>
<dbReference type="EMBL" id="SJPP01000001">
    <property type="protein sequence ID" value="TWU12367.1"/>
    <property type="molecule type" value="Genomic_DNA"/>
</dbReference>
<keyword evidence="4" id="KW-1003">Cell membrane</keyword>
<dbReference type="CDD" id="cd06550">
    <property type="entry name" value="TM_ABC_iron-siderophores_like"/>
    <property type="match status" value="1"/>
</dbReference>
<dbReference type="Proteomes" id="UP000320735">
    <property type="component" value="Unassembled WGS sequence"/>
</dbReference>
<feature type="transmembrane region" description="Helical" evidence="9">
    <location>
        <begin position="61"/>
        <end position="78"/>
    </location>
</feature>
<dbReference type="InterPro" id="IPR001626">
    <property type="entry name" value="ABC_TroCD"/>
</dbReference>
<feature type="transmembrane region" description="Helical" evidence="9">
    <location>
        <begin position="225"/>
        <end position="247"/>
    </location>
</feature>
<evidence type="ECO:0000256" key="3">
    <source>
        <dbReference type="ARBA" id="ARBA00022448"/>
    </source>
</evidence>
<comment type="caution">
    <text evidence="10">The sequence shown here is derived from an EMBL/GenBank/DDBJ whole genome shotgun (WGS) entry which is preliminary data.</text>
</comment>
<dbReference type="RefSeq" id="WP_146369850.1">
    <property type="nucleotide sequence ID" value="NZ_SJPP01000001.1"/>
</dbReference>
<evidence type="ECO:0000256" key="9">
    <source>
        <dbReference type="SAM" id="Phobius"/>
    </source>
</evidence>
<feature type="transmembrane region" description="Helical" evidence="9">
    <location>
        <begin position="84"/>
        <end position="103"/>
    </location>
</feature>
<keyword evidence="11" id="KW-1185">Reference proteome</keyword>
<feature type="transmembrane region" description="Helical" evidence="9">
    <location>
        <begin position="282"/>
        <end position="305"/>
    </location>
</feature>
<accession>A0A5C6BL39</accession>
<evidence type="ECO:0000256" key="7">
    <source>
        <dbReference type="ARBA" id="ARBA00023136"/>
    </source>
</evidence>
<proteinExistence type="inferred from homology"/>
<evidence type="ECO:0000256" key="5">
    <source>
        <dbReference type="ARBA" id="ARBA00022692"/>
    </source>
</evidence>
<evidence type="ECO:0000313" key="10">
    <source>
        <dbReference type="EMBL" id="TWU12367.1"/>
    </source>
</evidence>
<evidence type="ECO:0000256" key="4">
    <source>
        <dbReference type="ARBA" id="ARBA00022475"/>
    </source>
</evidence>
<protein>
    <submittedName>
        <fullName evidence="10">Manganese transport system membrane protein MntB</fullName>
    </submittedName>
</protein>
<feature type="transmembrane region" description="Helical" evidence="9">
    <location>
        <begin position="30"/>
        <end position="52"/>
    </location>
</feature>
<dbReference type="GO" id="GO:0043190">
    <property type="term" value="C:ATP-binding cassette (ABC) transporter complex"/>
    <property type="evidence" value="ECO:0007669"/>
    <property type="project" value="InterPro"/>
</dbReference>
<evidence type="ECO:0000256" key="1">
    <source>
        <dbReference type="ARBA" id="ARBA00004651"/>
    </source>
</evidence>
<evidence type="ECO:0000256" key="2">
    <source>
        <dbReference type="ARBA" id="ARBA00008034"/>
    </source>
</evidence>
<comment type="subcellular location">
    <subcellularLocation>
        <location evidence="1 8">Cell membrane</location>
        <topology evidence="1 8">Multi-pass membrane protein</topology>
    </subcellularLocation>
</comment>
<dbReference type="Pfam" id="PF00950">
    <property type="entry name" value="ABC-3"/>
    <property type="match status" value="1"/>
</dbReference>
<dbReference type="Gene3D" id="1.10.3470.10">
    <property type="entry name" value="ABC transporter involved in vitamin B12 uptake, BtuC"/>
    <property type="match status" value="1"/>
</dbReference>
<reference evidence="10 11" key="1">
    <citation type="submission" date="2019-02" db="EMBL/GenBank/DDBJ databases">
        <title>Deep-cultivation of Planctomycetes and their phenomic and genomic characterization uncovers novel biology.</title>
        <authorList>
            <person name="Wiegand S."/>
            <person name="Jogler M."/>
            <person name="Boedeker C."/>
            <person name="Pinto D."/>
            <person name="Vollmers J."/>
            <person name="Rivas-Marin E."/>
            <person name="Kohn T."/>
            <person name="Peeters S.H."/>
            <person name="Heuer A."/>
            <person name="Rast P."/>
            <person name="Oberbeckmann S."/>
            <person name="Bunk B."/>
            <person name="Jeske O."/>
            <person name="Meyerdierks A."/>
            <person name="Storesund J.E."/>
            <person name="Kallscheuer N."/>
            <person name="Luecker S."/>
            <person name="Lage O.M."/>
            <person name="Pohl T."/>
            <person name="Merkel B.J."/>
            <person name="Hornburger P."/>
            <person name="Mueller R.-W."/>
            <person name="Bruemmer F."/>
            <person name="Labrenz M."/>
            <person name="Spormann A.M."/>
            <person name="Op Den Camp H."/>
            <person name="Overmann J."/>
            <person name="Amann R."/>
            <person name="Jetten M.S.M."/>
            <person name="Mascher T."/>
            <person name="Medema M.H."/>
            <person name="Devos D.P."/>
            <person name="Kaster A.-K."/>
            <person name="Ovreas L."/>
            <person name="Rohde M."/>
            <person name="Galperin M.Y."/>
            <person name="Jogler C."/>
        </authorList>
    </citation>
    <scope>NUCLEOTIDE SEQUENCE [LARGE SCALE GENOMIC DNA]</scope>
    <source>
        <strain evidence="10 11">CA54</strain>
    </source>
</reference>
<evidence type="ECO:0000256" key="8">
    <source>
        <dbReference type="RuleBase" id="RU003943"/>
    </source>
</evidence>
<keyword evidence="3 8" id="KW-0813">Transport</keyword>
<dbReference type="GO" id="GO:0055085">
    <property type="term" value="P:transmembrane transport"/>
    <property type="evidence" value="ECO:0007669"/>
    <property type="project" value="InterPro"/>
</dbReference>
<keyword evidence="5 8" id="KW-0812">Transmembrane</keyword>
<name>A0A5C6BL39_9PLAN</name>
<dbReference type="OrthoDB" id="9788905at2"/>
<dbReference type="PANTHER" id="PTHR30477:SF8">
    <property type="entry name" value="METAL TRANSPORT SYSTEM MEMBRANE PROTEIN CT_070-RELATED"/>
    <property type="match status" value="1"/>
</dbReference>
<feature type="transmembrane region" description="Helical" evidence="9">
    <location>
        <begin position="254"/>
        <end position="276"/>
    </location>
</feature>
<gene>
    <name evidence="10" type="primary">mntB_1</name>
    <name evidence="10" type="ORF">CA54_11910</name>
</gene>
<evidence type="ECO:0000256" key="6">
    <source>
        <dbReference type="ARBA" id="ARBA00022989"/>
    </source>
</evidence>
<feature type="transmembrane region" description="Helical" evidence="9">
    <location>
        <begin position="159"/>
        <end position="186"/>
    </location>
</feature>
<evidence type="ECO:0000313" key="11">
    <source>
        <dbReference type="Proteomes" id="UP000320735"/>
    </source>
</evidence>
<dbReference type="AlphaFoldDB" id="A0A5C6BL39"/>
<dbReference type="SUPFAM" id="SSF81345">
    <property type="entry name" value="ABC transporter involved in vitamin B12 uptake, BtuC"/>
    <property type="match status" value="1"/>
</dbReference>
<sequence length="325" mass="34041">MNVSSLIPPFDFQDHVVGLWASPDIAVGTAWTIAAACLVAIACGLLGCFLIVQGLALIGDAISHTVLLGIVVAFLLTGQFSGPAMFVGAAVTGILTAVLIEFIHRHSRVKQDAAIGIVFSSLFALGVILLSTMATHAHIDADCVLFGKLDTISFDKMAVAGFMIPVSVVQLLIVTAAVMLMIVLFYKELLAAAFDPQLAAVLGLRPRVVQYGLMGMLSLTVVSSFTAVGAILVVAMMIAPPATAYLLTKRLPVMLLLSALFGVTSAVLGTHLAFWLDASTAGAMVCVACGLFTLSFLFSPSQGLIAGSYRRHQMKGSAEEPQFAP</sequence>